<dbReference type="PROSITE" id="PS50068">
    <property type="entry name" value="LDLRA_2"/>
    <property type="match status" value="5"/>
</dbReference>
<protein>
    <recommendedName>
        <fullName evidence="14">G-protein coupled receptors family 1 profile domain-containing protein</fullName>
    </recommendedName>
</protein>
<feature type="transmembrane region" description="Helical" evidence="13">
    <location>
        <begin position="756"/>
        <end position="777"/>
    </location>
</feature>
<feature type="domain" description="G-protein coupled receptors family 1 profile" evidence="14">
    <location>
        <begin position="651"/>
        <end position="903"/>
    </location>
</feature>
<keyword evidence="7" id="KW-0297">G-protein coupled receptor</keyword>
<dbReference type="SMART" id="SM00369">
    <property type="entry name" value="LRR_TYP"/>
    <property type="match status" value="3"/>
</dbReference>
<dbReference type="InterPro" id="IPR011009">
    <property type="entry name" value="Kinase-like_dom_sf"/>
</dbReference>
<dbReference type="SUPFAM" id="SSF57424">
    <property type="entry name" value="LDL receptor-like module"/>
    <property type="match status" value="4"/>
</dbReference>
<dbReference type="Pfam" id="PF00001">
    <property type="entry name" value="7tm_1"/>
    <property type="match status" value="1"/>
</dbReference>
<dbReference type="InterPro" id="IPR032675">
    <property type="entry name" value="LRR_dom_sf"/>
</dbReference>
<dbReference type="Pfam" id="PF00057">
    <property type="entry name" value="Ldl_recept_a"/>
    <property type="match status" value="3"/>
</dbReference>
<organism evidence="15 16">
    <name type="scientific">Tegillarca granosa</name>
    <name type="common">Malaysian cockle</name>
    <name type="synonym">Anadara granosa</name>
    <dbReference type="NCBI Taxonomy" id="220873"/>
    <lineage>
        <taxon>Eukaryota</taxon>
        <taxon>Metazoa</taxon>
        <taxon>Spiralia</taxon>
        <taxon>Lophotrochozoa</taxon>
        <taxon>Mollusca</taxon>
        <taxon>Bivalvia</taxon>
        <taxon>Autobranchia</taxon>
        <taxon>Pteriomorphia</taxon>
        <taxon>Arcoida</taxon>
        <taxon>Arcoidea</taxon>
        <taxon>Arcidae</taxon>
        <taxon>Tegillarca</taxon>
    </lineage>
</organism>
<comment type="caution">
    <text evidence="15">The sequence shown here is derived from an EMBL/GenBank/DDBJ whole genome shotgun (WGS) entry which is preliminary data.</text>
</comment>
<keyword evidence="3" id="KW-0433">Leucine-rich repeat</keyword>
<dbReference type="PRINTS" id="PR00261">
    <property type="entry name" value="LDLRECEPTOR"/>
</dbReference>
<evidence type="ECO:0000256" key="13">
    <source>
        <dbReference type="SAM" id="Phobius"/>
    </source>
</evidence>
<feature type="transmembrane region" description="Helical" evidence="13">
    <location>
        <begin position="803"/>
        <end position="827"/>
    </location>
</feature>
<evidence type="ECO:0000256" key="2">
    <source>
        <dbReference type="ARBA" id="ARBA00022475"/>
    </source>
</evidence>
<feature type="transmembrane region" description="Helical" evidence="13">
    <location>
        <begin position="711"/>
        <end position="736"/>
    </location>
</feature>
<comment type="subcellular location">
    <subcellularLocation>
        <location evidence="1">Cell membrane</location>
        <topology evidence="1">Multi-pass membrane protein</topology>
    </subcellularLocation>
</comment>
<evidence type="ECO:0000256" key="4">
    <source>
        <dbReference type="ARBA" id="ARBA00022692"/>
    </source>
</evidence>
<evidence type="ECO:0000256" key="8">
    <source>
        <dbReference type="ARBA" id="ARBA00023136"/>
    </source>
</evidence>
<dbReference type="PANTHER" id="PTHR24372:SF77">
    <property type="entry name" value="G-PROTEIN COUPLED RECEPTORS FAMILY 1 PROFILE DOMAIN-CONTAINING PROTEIN"/>
    <property type="match status" value="1"/>
</dbReference>
<keyword evidence="2" id="KW-1003">Cell membrane</keyword>
<dbReference type="PROSITE" id="PS51450">
    <property type="entry name" value="LRR"/>
    <property type="match status" value="1"/>
</dbReference>
<dbReference type="InterPro" id="IPR036055">
    <property type="entry name" value="LDL_receptor-like_sf"/>
</dbReference>
<dbReference type="InterPro" id="IPR003591">
    <property type="entry name" value="Leu-rich_rpt_typical-subtyp"/>
</dbReference>
<reference evidence="15 16" key="1">
    <citation type="submission" date="2022-12" db="EMBL/GenBank/DDBJ databases">
        <title>Chromosome-level genome of Tegillarca granosa.</title>
        <authorList>
            <person name="Kim J."/>
        </authorList>
    </citation>
    <scope>NUCLEOTIDE SEQUENCE [LARGE SCALE GENOMIC DNA]</scope>
    <source>
        <strain evidence="15">Teg-2019</strain>
        <tissue evidence="15">Adductor muscle</tissue>
    </source>
</reference>
<dbReference type="Gene3D" id="4.10.400.10">
    <property type="entry name" value="Low-density Lipoprotein Receptor"/>
    <property type="match status" value="4"/>
</dbReference>
<keyword evidence="9 12" id="KW-1015">Disulfide bond</keyword>
<dbReference type="Gene3D" id="1.20.1070.10">
    <property type="entry name" value="Rhodopsin 7-helix transmembrane proteins"/>
    <property type="match status" value="1"/>
</dbReference>
<dbReference type="InterPro" id="IPR002172">
    <property type="entry name" value="LDrepeatLR_classA_rpt"/>
</dbReference>
<dbReference type="InterPro" id="IPR001611">
    <property type="entry name" value="Leu-rich_rpt"/>
</dbReference>
<dbReference type="Pfam" id="PF13855">
    <property type="entry name" value="LRR_8"/>
    <property type="match status" value="1"/>
</dbReference>
<keyword evidence="11" id="KW-0807">Transducer</keyword>
<evidence type="ECO:0000256" key="12">
    <source>
        <dbReference type="PROSITE-ProRule" id="PRU00124"/>
    </source>
</evidence>
<dbReference type="SMART" id="SM00192">
    <property type="entry name" value="LDLa"/>
    <property type="match status" value="5"/>
</dbReference>
<evidence type="ECO:0000256" key="3">
    <source>
        <dbReference type="ARBA" id="ARBA00022614"/>
    </source>
</evidence>
<feature type="disulfide bond" evidence="12">
    <location>
        <begin position="325"/>
        <end position="343"/>
    </location>
</feature>
<keyword evidence="4 13" id="KW-0812">Transmembrane</keyword>
<feature type="disulfide bond" evidence="12">
    <location>
        <begin position="357"/>
        <end position="369"/>
    </location>
</feature>
<feature type="disulfide bond" evidence="12">
    <location>
        <begin position="136"/>
        <end position="148"/>
    </location>
</feature>
<evidence type="ECO:0000256" key="6">
    <source>
        <dbReference type="ARBA" id="ARBA00022989"/>
    </source>
</evidence>
<dbReference type="PROSITE" id="PS01209">
    <property type="entry name" value="LDLRA_1"/>
    <property type="match status" value="3"/>
</dbReference>
<dbReference type="SUPFAM" id="SSF52058">
    <property type="entry name" value="L domain-like"/>
    <property type="match status" value="1"/>
</dbReference>
<dbReference type="SUPFAM" id="SSF56112">
    <property type="entry name" value="Protein kinase-like (PK-like)"/>
    <property type="match status" value="1"/>
</dbReference>
<evidence type="ECO:0000256" key="5">
    <source>
        <dbReference type="ARBA" id="ARBA00022737"/>
    </source>
</evidence>
<feature type="transmembrane region" description="Helical" evidence="13">
    <location>
        <begin position="639"/>
        <end position="658"/>
    </location>
</feature>
<dbReference type="Proteomes" id="UP001217089">
    <property type="component" value="Unassembled WGS sequence"/>
</dbReference>
<feature type="transmembrane region" description="Helical" evidence="13">
    <location>
        <begin position="670"/>
        <end position="691"/>
    </location>
</feature>
<proteinExistence type="predicted"/>
<evidence type="ECO:0000256" key="7">
    <source>
        <dbReference type="ARBA" id="ARBA00023040"/>
    </source>
</evidence>
<evidence type="ECO:0000256" key="9">
    <source>
        <dbReference type="ARBA" id="ARBA00023157"/>
    </source>
</evidence>
<feature type="disulfide bond" evidence="12">
    <location>
        <begin position="155"/>
        <end position="170"/>
    </location>
</feature>
<feature type="disulfide bond" evidence="12">
    <location>
        <begin position="376"/>
        <end position="391"/>
    </location>
</feature>
<evidence type="ECO:0000256" key="11">
    <source>
        <dbReference type="ARBA" id="ARBA00023224"/>
    </source>
</evidence>
<comment type="caution">
    <text evidence="12">Lacks conserved residue(s) required for the propagation of feature annotation.</text>
</comment>
<feature type="disulfide bond" evidence="12">
    <location>
        <begin position="101"/>
        <end position="119"/>
    </location>
</feature>
<gene>
    <name evidence="15" type="ORF">KUTeg_024946</name>
</gene>
<dbReference type="Gene3D" id="3.80.10.10">
    <property type="entry name" value="Ribonuclease Inhibitor"/>
    <property type="match status" value="1"/>
</dbReference>
<dbReference type="PANTHER" id="PTHR24372">
    <property type="entry name" value="GLYCOPROTEIN HORMONE RECEPTOR"/>
    <property type="match status" value="1"/>
</dbReference>
<keyword evidence="6 13" id="KW-1133">Transmembrane helix</keyword>
<dbReference type="InterPro" id="IPR017452">
    <property type="entry name" value="GPCR_Rhodpsn_7TM"/>
</dbReference>
<feature type="disulfide bond" evidence="12">
    <location>
        <begin position="113"/>
        <end position="128"/>
    </location>
</feature>
<accession>A0ABQ9DZS7</accession>
<sequence>MYVYLTIANKTKYMSRNNIGNGDCVSVNATNSIELNLYSPAYIFHLWSLIPCYCQSHQFREIICETKPQKPIVSADKPLNFTRAEVDVKQLSVRQEELFTCQSTDIILYIHRCDGINDCHDGSDEKNCDSSTDGICPLTMFQCGNNLCIPIALRCNFKRDCADGSDEHECVYPDCPEGTWRCSNGKCIDLEDVCDGPMLHRRQCYLSRSYGPQTVLKSRECDGFPDCIDGTEEIIYSGACEQPAYYISCYRARFGERKIPKHYNYFFRIRQLEAVYCKCKTGKWYKENQKCLLSINKHGDPKGCRDLTHLEKCDNFECPANYAKCPNSFCIDISLLCDGNKHCPNGEDEIGCDNFVCSGYYKCRGEQKCLPLNRVCDSHKDCAEGDDEIMCYNTPSSCESRGLIVSCGTGIFNSSSFPLNIQFLNLSYVPLSDQTLRELFRFEFLSTALLSNASITSLVDFNDGYSIFNSSLYNLLYLDLSRNLIREIFPNAFKSFFNLHTLLLDKNMFLHSIVPGAFDGLQHLKVLSLTQTALQSFLEGTFNPLISLRNLNISISPLNNIHLKPFKHLKSLLELDFRHTDLRVHREFYSGTQRLQKIYSSSYAFCCFKPSTVSNQNCFSPQDEISDCFNLISSNILRAFLWLIGITASLGNFAVVLYRLVLSKKKQTSVFVNNLGIADFLMGIYMLIIASADTVFRDEYVWREYDWKNSIFCKIAGIIATVSCESSVFFISLITLERLILFRNILGEKIISIKRAIILSLFAWILSVLLAVLPLYLYPGWYSMSGVCIALPLTSKRGPGWEYSFGIFLGLNGTLFILLSIGQRLIYSYISSSAQKIRSTQQRKEQTVATLLLLVVTTDFLCWIPVAVIGIIALSGTEIPGNVYAFIMIFVLPINSAINPFLYTFGIFCKEKVKEKKTIHKKNSFTIIDSTNAVIEILNSRVITSHYDTEGTRLDKTDRKLNIKDGYIISVKIAKALQLLHKNHIAHGSLSSESVNIIISEQSKTGNTLLSDYLKAISFRDVLYGLSARLITGKKLSLTELDATEDIMKFGHLLRYILTRINSKLTIRESIANETVIPDTANVVHDVFYRVPDSANVVHIEEKKTKEINLGLMKREFYGI</sequence>
<feature type="transmembrane region" description="Helical" evidence="13">
    <location>
        <begin position="848"/>
        <end position="872"/>
    </location>
</feature>
<dbReference type="SUPFAM" id="SSF81321">
    <property type="entry name" value="Family A G protein-coupled receptor-like"/>
    <property type="match status" value="1"/>
</dbReference>
<dbReference type="Gene3D" id="1.10.510.10">
    <property type="entry name" value="Transferase(Phosphotransferase) domain 1"/>
    <property type="match status" value="1"/>
</dbReference>
<name>A0ABQ9DZS7_TEGGR</name>
<evidence type="ECO:0000256" key="10">
    <source>
        <dbReference type="ARBA" id="ARBA00023170"/>
    </source>
</evidence>
<dbReference type="InterPro" id="IPR023415">
    <property type="entry name" value="LDLR_class-A_CS"/>
</dbReference>
<keyword evidence="16" id="KW-1185">Reference proteome</keyword>
<feature type="disulfide bond" evidence="12">
    <location>
        <begin position="143"/>
        <end position="161"/>
    </location>
</feature>
<feature type="disulfide bond" evidence="12">
    <location>
        <begin position="337"/>
        <end position="352"/>
    </location>
</feature>
<feature type="disulfide bond" evidence="12">
    <location>
        <begin position="318"/>
        <end position="330"/>
    </location>
</feature>
<evidence type="ECO:0000256" key="1">
    <source>
        <dbReference type="ARBA" id="ARBA00004651"/>
    </source>
</evidence>
<dbReference type="PROSITE" id="PS50262">
    <property type="entry name" value="G_PROTEIN_RECEP_F1_2"/>
    <property type="match status" value="1"/>
</dbReference>
<dbReference type="CDD" id="cd00112">
    <property type="entry name" value="LDLa"/>
    <property type="match status" value="5"/>
</dbReference>
<dbReference type="EMBL" id="JARBDR010000923">
    <property type="protein sequence ID" value="KAJ8298415.1"/>
    <property type="molecule type" value="Genomic_DNA"/>
</dbReference>
<evidence type="ECO:0000313" key="16">
    <source>
        <dbReference type="Proteomes" id="UP001217089"/>
    </source>
</evidence>
<feature type="disulfide bond" evidence="12">
    <location>
        <begin position="175"/>
        <end position="187"/>
    </location>
</feature>
<dbReference type="InterPro" id="IPR000276">
    <property type="entry name" value="GPCR_Rhodpsn"/>
</dbReference>
<evidence type="ECO:0000259" key="14">
    <source>
        <dbReference type="PROSITE" id="PS50262"/>
    </source>
</evidence>
<keyword evidence="10" id="KW-0675">Receptor</keyword>
<evidence type="ECO:0000313" key="15">
    <source>
        <dbReference type="EMBL" id="KAJ8298415.1"/>
    </source>
</evidence>
<feature type="transmembrane region" description="Helical" evidence="13">
    <location>
        <begin position="884"/>
        <end position="908"/>
    </location>
</feature>
<keyword evidence="8 13" id="KW-0472">Membrane</keyword>
<keyword evidence="5" id="KW-0677">Repeat</keyword>